<feature type="domain" description="Nitroreductase" evidence="9">
    <location>
        <begin position="7"/>
        <end position="168"/>
    </location>
</feature>
<protein>
    <recommendedName>
        <fullName evidence="8">Putative NAD(P)H nitroreductase</fullName>
        <ecNumber evidence="8">1.-.-.-</ecNumber>
    </recommendedName>
</protein>
<gene>
    <name evidence="10" type="ORF">J2S06_001761</name>
</gene>
<keyword evidence="4 8" id="KW-0288">FMN</keyword>
<organism evidence="10 11">
    <name type="scientific">Aeribacillus alveayuensis</name>
    <dbReference type="NCBI Taxonomy" id="279215"/>
    <lineage>
        <taxon>Bacteria</taxon>
        <taxon>Bacillati</taxon>
        <taxon>Bacillota</taxon>
        <taxon>Bacilli</taxon>
        <taxon>Bacillales</taxon>
        <taxon>Bacillaceae</taxon>
        <taxon>Aeribacillus</taxon>
    </lineage>
</organism>
<name>A0ABT9VNY0_9BACI</name>
<dbReference type="RefSeq" id="WP_044894923.1">
    <property type="nucleotide sequence ID" value="NZ_JAUSTR010000005.1"/>
</dbReference>
<reference evidence="10 11" key="1">
    <citation type="submission" date="2023-07" db="EMBL/GenBank/DDBJ databases">
        <title>Genomic Encyclopedia of Type Strains, Phase IV (KMG-IV): sequencing the most valuable type-strain genomes for metagenomic binning, comparative biology and taxonomic classification.</title>
        <authorList>
            <person name="Goeker M."/>
        </authorList>
    </citation>
    <scope>NUCLEOTIDE SEQUENCE [LARGE SCALE GENOMIC DNA]</scope>
    <source>
        <strain evidence="10 11">DSM 19092</strain>
    </source>
</reference>
<dbReference type="Gene3D" id="3.40.109.10">
    <property type="entry name" value="NADH Oxidase"/>
    <property type="match status" value="1"/>
</dbReference>
<dbReference type="PANTHER" id="PTHR43821:SF1">
    <property type="entry name" value="NAD(P)H NITROREDUCTASE YDJA-RELATED"/>
    <property type="match status" value="1"/>
</dbReference>
<keyword evidence="7 8" id="KW-0520">NAD</keyword>
<evidence type="ECO:0000256" key="1">
    <source>
        <dbReference type="ARBA" id="ARBA00001917"/>
    </source>
</evidence>
<evidence type="ECO:0000256" key="4">
    <source>
        <dbReference type="ARBA" id="ARBA00022643"/>
    </source>
</evidence>
<dbReference type="InterPro" id="IPR052530">
    <property type="entry name" value="NAD(P)H_nitroreductase"/>
</dbReference>
<keyword evidence="5 8" id="KW-0521">NADP</keyword>
<dbReference type="PIRSF" id="PIRSF000232">
    <property type="entry name" value="YdjA"/>
    <property type="match status" value="1"/>
</dbReference>
<comment type="similarity">
    <text evidence="2 8">Belongs to the nitroreductase family.</text>
</comment>
<keyword evidence="11" id="KW-1185">Reference proteome</keyword>
<dbReference type="EMBL" id="JAUSTR010000005">
    <property type="protein sequence ID" value="MDQ0162684.1"/>
    <property type="molecule type" value="Genomic_DNA"/>
</dbReference>
<evidence type="ECO:0000259" key="9">
    <source>
        <dbReference type="Pfam" id="PF00881"/>
    </source>
</evidence>
<sequence>MNIFEAIRARRSIGKVKPDPVEKEKIEKLLEAAVWAPNHHHTEPWQFFVLTGEGRRLLGRTLAEIEKESMDDPMTEENQQKLKKAEEKAFRAPVIITVAVKPSDHPKAIEIEEVGAVNAAIQNMLLAAHALGLGAIWRTGKFAYHPKMNELFGLREQDKVLGFIYIGYPDMPKREGKRISFSEKTIWVNQDDRNMLIP</sequence>
<keyword evidence="6 8" id="KW-0560">Oxidoreductase</keyword>
<evidence type="ECO:0000256" key="7">
    <source>
        <dbReference type="ARBA" id="ARBA00023027"/>
    </source>
</evidence>
<evidence type="ECO:0000313" key="11">
    <source>
        <dbReference type="Proteomes" id="UP001225646"/>
    </source>
</evidence>
<dbReference type="PANTHER" id="PTHR43821">
    <property type="entry name" value="NAD(P)H NITROREDUCTASE YDJA-RELATED"/>
    <property type="match status" value="1"/>
</dbReference>
<evidence type="ECO:0000256" key="5">
    <source>
        <dbReference type="ARBA" id="ARBA00022857"/>
    </source>
</evidence>
<dbReference type="InterPro" id="IPR026021">
    <property type="entry name" value="YdjA-like"/>
</dbReference>
<proteinExistence type="inferred from homology"/>
<dbReference type="EC" id="1.-.-.-" evidence="8"/>
<evidence type="ECO:0000256" key="8">
    <source>
        <dbReference type="PIRNR" id="PIRNR000232"/>
    </source>
</evidence>
<dbReference type="CDD" id="cd02135">
    <property type="entry name" value="YdjA-like"/>
    <property type="match status" value="1"/>
</dbReference>
<keyword evidence="3 8" id="KW-0285">Flavoprotein</keyword>
<evidence type="ECO:0000256" key="3">
    <source>
        <dbReference type="ARBA" id="ARBA00022630"/>
    </source>
</evidence>
<evidence type="ECO:0000256" key="2">
    <source>
        <dbReference type="ARBA" id="ARBA00007118"/>
    </source>
</evidence>
<comment type="cofactor">
    <cofactor evidence="1 8">
        <name>FMN</name>
        <dbReference type="ChEBI" id="CHEBI:58210"/>
    </cofactor>
</comment>
<comment type="caution">
    <text evidence="10">The sequence shown here is derived from an EMBL/GenBank/DDBJ whole genome shotgun (WGS) entry which is preliminary data.</text>
</comment>
<evidence type="ECO:0000256" key="6">
    <source>
        <dbReference type="ARBA" id="ARBA00023002"/>
    </source>
</evidence>
<dbReference type="Pfam" id="PF00881">
    <property type="entry name" value="Nitroreductase"/>
    <property type="match status" value="1"/>
</dbReference>
<dbReference type="SUPFAM" id="SSF55469">
    <property type="entry name" value="FMN-dependent nitroreductase-like"/>
    <property type="match status" value="1"/>
</dbReference>
<dbReference type="InterPro" id="IPR029479">
    <property type="entry name" value="Nitroreductase"/>
</dbReference>
<dbReference type="InterPro" id="IPR000415">
    <property type="entry name" value="Nitroreductase-like"/>
</dbReference>
<dbReference type="Proteomes" id="UP001225646">
    <property type="component" value="Unassembled WGS sequence"/>
</dbReference>
<accession>A0ABT9VNY0</accession>
<evidence type="ECO:0000313" key="10">
    <source>
        <dbReference type="EMBL" id="MDQ0162684.1"/>
    </source>
</evidence>